<dbReference type="EMBL" id="DXEZ01000337">
    <property type="protein sequence ID" value="HIX55758.1"/>
    <property type="molecule type" value="Genomic_DNA"/>
</dbReference>
<organism evidence="1 2">
    <name type="scientific">Candidatus Sphingobacterium stercoripullorum</name>
    <dbReference type="NCBI Taxonomy" id="2838759"/>
    <lineage>
        <taxon>Bacteria</taxon>
        <taxon>Pseudomonadati</taxon>
        <taxon>Bacteroidota</taxon>
        <taxon>Sphingobacteriia</taxon>
        <taxon>Sphingobacteriales</taxon>
        <taxon>Sphingobacteriaceae</taxon>
        <taxon>Sphingobacterium</taxon>
    </lineage>
</organism>
<accession>A0A9D1WB10</accession>
<evidence type="ECO:0000313" key="1">
    <source>
        <dbReference type="EMBL" id="HIX55758.1"/>
    </source>
</evidence>
<dbReference type="Proteomes" id="UP000824156">
    <property type="component" value="Unassembled WGS sequence"/>
</dbReference>
<protein>
    <submittedName>
        <fullName evidence="1">Uncharacterized protein</fullName>
    </submittedName>
</protein>
<evidence type="ECO:0000313" key="2">
    <source>
        <dbReference type="Proteomes" id="UP000824156"/>
    </source>
</evidence>
<comment type="caution">
    <text evidence="1">The sequence shown here is derived from an EMBL/GenBank/DDBJ whole genome shotgun (WGS) entry which is preliminary data.</text>
</comment>
<name>A0A9D1WB10_9SPHI</name>
<dbReference type="AlphaFoldDB" id="A0A9D1WB10"/>
<reference evidence="1" key="2">
    <citation type="submission" date="2021-04" db="EMBL/GenBank/DDBJ databases">
        <authorList>
            <person name="Gilroy R."/>
        </authorList>
    </citation>
    <scope>NUCLEOTIDE SEQUENCE</scope>
    <source>
        <strain evidence="1">1719</strain>
    </source>
</reference>
<proteinExistence type="predicted"/>
<reference evidence="1" key="1">
    <citation type="journal article" date="2021" name="PeerJ">
        <title>Extensive microbial diversity within the chicken gut microbiome revealed by metagenomics and culture.</title>
        <authorList>
            <person name="Gilroy R."/>
            <person name="Ravi A."/>
            <person name="Getino M."/>
            <person name="Pursley I."/>
            <person name="Horton D.L."/>
            <person name="Alikhan N.F."/>
            <person name="Baker D."/>
            <person name="Gharbi K."/>
            <person name="Hall N."/>
            <person name="Watson M."/>
            <person name="Adriaenssens E.M."/>
            <person name="Foster-Nyarko E."/>
            <person name="Jarju S."/>
            <person name="Secka A."/>
            <person name="Antonio M."/>
            <person name="Oren A."/>
            <person name="Chaudhuri R.R."/>
            <person name="La Ragione R."/>
            <person name="Hildebrand F."/>
            <person name="Pallen M.J."/>
        </authorList>
    </citation>
    <scope>NUCLEOTIDE SEQUENCE</scope>
    <source>
        <strain evidence="1">1719</strain>
    </source>
</reference>
<gene>
    <name evidence="1" type="ORF">H9853_12115</name>
</gene>
<sequence>MKTSKLCGCEIYKPLVHFSTIEKIDQYENLCSKLIESGEFSLISIARNRNKREHREYKCNRCQTVFVFNFENQNKFDGFFVQKKAISTFNKNS</sequence>